<dbReference type="PROSITE" id="PS51900">
    <property type="entry name" value="CB"/>
    <property type="match status" value="1"/>
</dbReference>
<dbReference type="EMBL" id="BMNZ01000009">
    <property type="protein sequence ID" value="GGN07965.1"/>
    <property type="molecule type" value="Genomic_DNA"/>
</dbReference>
<dbReference type="Pfam" id="PF00589">
    <property type="entry name" value="Phage_integrase"/>
    <property type="match status" value="1"/>
</dbReference>
<feature type="compositionally biased region" description="Acidic residues" evidence="6">
    <location>
        <begin position="364"/>
        <end position="374"/>
    </location>
</feature>
<feature type="compositionally biased region" description="Low complexity" evidence="6">
    <location>
        <begin position="375"/>
        <end position="386"/>
    </location>
</feature>
<dbReference type="InterPro" id="IPR013762">
    <property type="entry name" value="Integrase-like_cat_sf"/>
</dbReference>
<organism evidence="9 10">
    <name type="scientific">Terrabacter tumescens</name>
    <dbReference type="NCBI Taxonomy" id="60443"/>
    <lineage>
        <taxon>Bacteria</taxon>
        <taxon>Bacillati</taxon>
        <taxon>Actinomycetota</taxon>
        <taxon>Actinomycetes</taxon>
        <taxon>Micrococcales</taxon>
        <taxon>Intrasporangiaceae</taxon>
        <taxon>Terrabacter</taxon>
    </lineage>
</organism>
<evidence type="ECO:0000313" key="10">
    <source>
        <dbReference type="Proteomes" id="UP000623461"/>
    </source>
</evidence>
<feature type="region of interest" description="Disordered" evidence="6">
    <location>
        <begin position="361"/>
        <end position="386"/>
    </location>
</feature>
<dbReference type="InterPro" id="IPR044068">
    <property type="entry name" value="CB"/>
</dbReference>
<dbReference type="InterPro" id="IPR050090">
    <property type="entry name" value="Tyrosine_recombinase_XerCD"/>
</dbReference>
<evidence type="ECO:0000256" key="6">
    <source>
        <dbReference type="SAM" id="MobiDB-lite"/>
    </source>
</evidence>
<accession>A0ABQ2IGT9</accession>
<proteinExistence type="inferred from homology"/>
<comment type="caution">
    <text evidence="9">The sequence shown here is derived from an EMBL/GenBank/DDBJ whole genome shotgun (WGS) entry which is preliminary data.</text>
</comment>
<evidence type="ECO:0000256" key="5">
    <source>
        <dbReference type="PROSITE-ProRule" id="PRU01248"/>
    </source>
</evidence>
<dbReference type="InterPro" id="IPR058717">
    <property type="entry name" value="Phage_L5_Integrase_N"/>
</dbReference>
<protein>
    <submittedName>
        <fullName evidence="9">Prophage phiRv2 integrase</fullName>
    </submittedName>
</protein>
<evidence type="ECO:0000259" key="7">
    <source>
        <dbReference type="PROSITE" id="PS51898"/>
    </source>
</evidence>
<gene>
    <name evidence="9" type="ORF">GCM10009721_39550</name>
</gene>
<dbReference type="PANTHER" id="PTHR30349:SF64">
    <property type="entry name" value="PROPHAGE INTEGRASE INTD-RELATED"/>
    <property type="match status" value="1"/>
</dbReference>
<dbReference type="PANTHER" id="PTHR30349">
    <property type="entry name" value="PHAGE INTEGRASE-RELATED"/>
    <property type="match status" value="1"/>
</dbReference>
<keyword evidence="10" id="KW-1185">Reference proteome</keyword>
<sequence>MAGKRVRGSFRRLPSGRWQVRYTGPDGLRRAMNETYRTKADAEAAWSVLAGQIVTGRWTNPERARVTFSVYAYRWVGERAGLSPRTRELYTALLRLHVTPALGKIQMRHLGPEEIRQWRQARLDDGVGPSTVAKAYRLVSAICSTAVDDDLMHRNPCRIKGAGAESAPERPVLTLREVLALAEAITPRYRLLVLLAVFASLRWGELLGLTKADLDLDSMTVHVRRSVSEVGGRLVVKPPKSAAGRRDIAIPHVLKGEIERHLDAYAEPGPAGRVFTGAKGATPRRAHFVSIWRAAKTKAGVPESVHLHDLRHTGNHLAASSGASTRELMSRMGHASMRAAIIYQHATAKRDRAIAEAMDRLFELPEDEDEDEAEPAQGPEPGEASA</sequence>
<evidence type="ECO:0000256" key="1">
    <source>
        <dbReference type="ARBA" id="ARBA00008857"/>
    </source>
</evidence>
<keyword evidence="2" id="KW-0229">DNA integration</keyword>
<dbReference type="InterPro" id="IPR002104">
    <property type="entry name" value="Integrase_catalytic"/>
</dbReference>
<dbReference type="Proteomes" id="UP000623461">
    <property type="component" value="Unassembled WGS sequence"/>
</dbReference>
<reference evidence="10" key="1">
    <citation type="journal article" date="2019" name="Int. J. Syst. Evol. Microbiol.">
        <title>The Global Catalogue of Microorganisms (GCM) 10K type strain sequencing project: providing services to taxonomists for standard genome sequencing and annotation.</title>
        <authorList>
            <consortium name="The Broad Institute Genomics Platform"/>
            <consortium name="The Broad Institute Genome Sequencing Center for Infectious Disease"/>
            <person name="Wu L."/>
            <person name="Ma J."/>
        </authorList>
    </citation>
    <scope>NUCLEOTIDE SEQUENCE [LARGE SCALE GENOMIC DNA]</scope>
    <source>
        <strain evidence="10">JCM 1365</strain>
    </source>
</reference>
<feature type="domain" description="Core-binding (CB)" evidence="8">
    <location>
        <begin position="66"/>
        <end position="147"/>
    </location>
</feature>
<dbReference type="SUPFAM" id="SSF56349">
    <property type="entry name" value="DNA breaking-rejoining enzymes"/>
    <property type="match status" value="1"/>
</dbReference>
<evidence type="ECO:0000256" key="4">
    <source>
        <dbReference type="ARBA" id="ARBA00023172"/>
    </source>
</evidence>
<dbReference type="CDD" id="cd01189">
    <property type="entry name" value="INT_ICEBs1_C_like"/>
    <property type="match status" value="1"/>
</dbReference>
<dbReference type="InterPro" id="IPR010998">
    <property type="entry name" value="Integrase_recombinase_N"/>
</dbReference>
<evidence type="ECO:0000259" key="8">
    <source>
        <dbReference type="PROSITE" id="PS51900"/>
    </source>
</evidence>
<dbReference type="Pfam" id="PF26003">
    <property type="entry name" value="Integrase_N_phage"/>
    <property type="match status" value="1"/>
</dbReference>
<evidence type="ECO:0000313" key="9">
    <source>
        <dbReference type="EMBL" id="GGN07965.1"/>
    </source>
</evidence>
<dbReference type="Gene3D" id="1.10.443.10">
    <property type="entry name" value="Intergrase catalytic core"/>
    <property type="match status" value="1"/>
</dbReference>
<evidence type="ECO:0000256" key="2">
    <source>
        <dbReference type="ARBA" id="ARBA00022908"/>
    </source>
</evidence>
<name>A0ABQ2IGT9_9MICO</name>
<dbReference type="Gene3D" id="1.10.150.130">
    <property type="match status" value="1"/>
</dbReference>
<comment type="similarity">
    <text evidence="1">Belongs to the 'phage' integrase family.</text>
</comment>
<keyword evidence="3 5" id="KW-0238">DNA-binding</keyword>
<feature type="domain" description="Tyr recombinase" evidence="7">
    <location>
        <begin position="168"/>
        <end position="356"/>
    </location>
</feature>
<evidence type="ECO:0000256" key="3">
    <source>
        <dbReference type="ARBA" id="ARBA00023125"/>
    </source>
</evidence>
<dbReference type="InterPro" id="IPR011010">
    <property type="entry name" value="DNA_brk_join_enz"/>
</dbReference>
<dbReference type="InterPro" id="IPR004107">
    <property type="entry name" value="Integrase_SAM-like_N"/>
</dbReference>
<keyword evidence="4" id="KW-0233">DNA recombination</keyword>
<dbReference type="PROSITE" id="PS51898">
    <property type="entry name" value="TYR_RECOMBINASE"/>
    <property type="match status" value="1"/>
</dbReference>
<dbReference type="Pfam" id="PF14659">
    <property type="entry name" value="Phage_int_SAM_3"/>
    <property type="match status" value="1"/>
</dbReference>